<keyword evidence="3 5" id="KW-1133">Transmembrane helix</keyword>
<dbReference type="Gene3D" id="1.10.3430.10">
    <property type="entry name" value="Ammonium transporter AmtB like domains"/>
    <property type="match status" value="1"/>
</dbReference>
<feature type="transmembrane region" description="Helical" evidence="5">
    <location>
        <begin position="21"/>
        <end position="41"/>
    </location>
</feature>
<evidence type="ECO:0000256" key="3">
    <source>
        <dbReference type="ARBA" id="ARBA00022989"/>
    </source>
</evidence>
<dbReference type="Proteomes" id="UP000199361">
    <property type="component" value="Unassembled WGS sequence"/>
</dbReference>
<protein>
    <submittedName>
        <fullName evidence="6">Uncharacterized protein</fullName>
    </submittedName>
</protein>
<comment type="subcellular location">
    <subcellularLocation>
        <location evidence="1">Membrane</location>
        <topology evidence="1">Multi-pass membrane protein</topology>
    </subcellularLocation>
</comment>
<evidence type="ECO:0000313" key="7">
    <source>
        <dbReference type="Proteomes" id="UP000199361"/>
    </source>
</evidence>
<keyword evidence="4 5" id="KW-0472">Membrane</keyword>
<accession>A0A1I0KJU0</accession>
<dbReference type="GO" id="GO:0016020">
    <property type="term" value="C:membrane"/>
    <property type="evidence" value="ECO:0007669"/>
    <property type="project" value="UniProtKB-SubCell"/>
</dbReference>
<sequence length="88" mass="9575">MHISQRYAHTTRRCGNSPWPLISVLCMSIVSIPAVSVIWFVHGYGLAFGPDVGGVGLFGWGDWQLFGTIARASCCCSSAPRCTPSWWG</sequence>
<organism evidence="6 7">
    <name type="scientific">Nonomuraea wenchangensis</name>
    <dbReference type="NCBI Taxonomy" id="568860"/>
    <lineage>
        <taxon>Bacteria</taxon>
        <taxon>Bacillati</taxon>
        <taxon>Actinomycetota</taxon>
        <taxon>Actinomycetes</taxon>
        <taxon>Streptosporangiales</taxon>
        <taxon>Streptosporangiaceae</taxon>
        <taxon>Nonomuraea</taxon>
    </lineage>
</organism>
<name>A0A1I0KJU0_9ACTN</name>
<gene>
    <name evidence="6" type="ORF">SAMN05421811_10889</name>
</gene>
<dbReference type="InterPro" id="IPR029020">
    <property type="entry name" value="Ammonium/urea_transptr"/>
</dbReference>
<keyword evidence="7" id="KW-1185">Reference proteome</keyword>
<keyword evidence="2 5" id="KW-0812">Transmembrane</keyword>
<reference evidence="6 7" key="1">
    <citation type="submission" date="2016-10" db="EMBL/GenBank/DDBJ databases">
        <authorList>
            <person name="de Groot N.N."/>
        </authorList>
    </citation>
    <scope>NUCLEOTIDE SEQUENCE [LARGE SCALE GENOMIC DNA]</scope>
    <source>
        <strain evidence="6 7">CGMCC 4.5598</strain>
    </source>
</reference>
<evidence type="ECO:0000256" key="4">
    <source>
        <dbReference type="ARBA" id="ARBA00023136"/>
    </source>
</evidence>
<dbReference type="EMBL" id="FOHX01000008">
    <property type="protein sequence ID" value="SEU24416.1"/>
    <property type="molecule type" value="Genomic_DNA"/>
</dbReference>
<evidence type="ECO:0000313" key="6">
    <source>
        <dbReference type="EMBL" id="SEU24416.1"/>
    </source>
</evidence>
<dbReference type="AlphaFoldDB" id="A0A1I0KJU0"/>
<dbReference type="SUPFAM" id="SSF111352">
    <property type="entry name" value="Ammonium transporter"/>
    <property type="match status" value="1"/>
</dbReference>
<proteinExistence type="predicted"/>
<dbReference type="STRING" id="568860.SAMN05421811_10889"/>
<evidence type="ECO:0000256" key="5">
    <source>
        <dbReference type="SAM" id="Phobius"/>
    </source>
</evidence>
<evidence type="ECO:0000256" key="2">
    <source>
        <dbReference type="ARBA" id="ARBA00022692"/>
    </source>
</evidence>
<evidence type="ECO:0000256" key="1">
    <source>
        <dbReference type="ARBA" id="ARBA00004141"/>
    </source>
</evidence>